<protein>
    <submittedName>
        <fullName evidence="2">Uncharacterized protein</fullName>
    </submittedName>
</protein>
<evidence type="ECO:0000313" key="3">
    <source>
        <dbReference type="Proteomes" id="UP000634136"/>
    </source>
</evidence>
<dbReference type="Proteomes" id="UP000634136">
    <property type="component" value="Unassembled WGS sequence"/>
</dbReference>
<evidence type="ECO:0000313" key="2">
    <source>
        <dbReference type="EMBL" id="KAF7831550.1"/>
    </source>
</evidence>
<organism evidence="2 3">
    <name type="scientific">Senna tora</name>
    <dbReference type="NCBI Taxonomy" id="362788"/>
    <lineage>
        <taxon>Eukaryota</taxon>
        <taxon>Viridiplantae</taxon>
        <taxon>Streptophyta</taxon>
        <taxon>Embryophyta</taxon>
        <taxon>Tracheophyta</taxon>
        <taxon>Spermatophyta</taxon>
        <taxon>Magnoliopsida</taxon>
        <taxon>eudicotyledons</taxon>
        <taxon>Gunneridae</taxon>
        <taxon>Pentapetalae</taxon>
        <taxon>rosids</taxon>
        <taxon>fabids</taxon>
        <taxon>Fabales</taxon>
        <taxon>Fabaceae</taxon>
        <taxon>Caesalpinioideae</taxon>
        <taxon>Cassia clade</taxon>
        <taxon>Senna</taxon>
    </lineage>
</organism>
<dbReference type="EMBL" id="JAAIUW010000005">
    <property type="protein sequence ID" value="KAF7831550.1"/>
    <property type="molecule type" value="Genomic_DNA"/>
</dbReference>
<evidence type="ECO:0000256" key="1">
    <source>
        <dbReference type="SAM" id="MobiDB-lite"/>
    </source>
</evidence>
<comment type="caution">
    <text evidence="2">The sequence shown here is derived from an EMBL/GenBank/DDBJ whole genome shotgun (WGS) entry which is preliminary data.</text>
</comment>
<accession>A0A834U2U0</accession>
<gene>
    <name evidence="2" type="ORF">G2W53_013883</name>
</gene>
<feature type="compositionally biased region" description="Basic and acidic residues" evidence="1">
    <location>
        <begin position="37"/>
        <end position="50"/>
    </location>
</feature>
<name>A0A834U2U0_9FABA</name>
<sequence>MISRGLSPEKVSPNVCDCESSGCCTWWRLLKMEREGQEMEESMKESETQRVRGKLKLGRENETRDRRARERKLMKDAFTSAGN</sequence>
<dbReference type="AlphaFoldDB" id="A0A834U2U0"/>
<proteinExistence type="predicted"/>
<feature type="compositionally biased region" description="Basic and acidic residues" evidence="1">
    <location>
        <begin position="57"/>
        <end position="75"/>
    </location>
</feature>
<reference evidence="2" key="1">
    <citation type="submission" date="2020-09" db="EMBL/GenBank/DDBJ databases">
        <title>Genome-Enabled Discovery of Anthraquinone Biosynthesis in Senna tora.</title>
        <authorList>
            <person name="Kang S.-H."/>
            <person name="Pandey R.P."/>
            <person name="Lee C.-M."/>
            <person name="Sim J.-S."/>
            <person name="Jeong J.-T."/>
            <person name="Choi B.-S."/>
            <person name="Jung M."/>
            <person name="Ginzburg D."/>
            <person name="Zhao K."/>
            <person name="Won S.Y."/>
            <person name="Oh T.-J."/>
            <person name="Yu Y."/>
            <person name="Kim N.-H."/>
            <person name="Lee O.R."/>
            <person name="Lee T.-H."/>
            <person name="Bashyal P."/>
            <person name="Kim T.-S."/>
            <person name="Lee W.-H."/>
            <person name="Kawkins C."/>
            <person name="Kim C.-K."/>
            <person name="Kim J.S."/>
            <person name="Ahn B.O."/>
            <person name="Rhee S.Y."/>
            <person name="Sohng J.K."/>
        </authorList>
    </citation>
    <scope>NUCLEOTIDE SEQUENCE</scope>
    <source>
        <tissue evidence="2">Leaf</tissue>
    </source>
</reference>
<feature type="region of interest" description="Disordered" evidence="1">
    <location>
        <begin position="37"/>
        <end position="83"/>
    </location>
</feature>
<keyword evidence="3" id="KW-1185">Reference proteome</keyword>